<feature type="compositionally biased region" description="Basic and acidic residues" evidence="7">
    <location>
        <begin position="94"/>
        <end position="105"/>
    </location>
</feature>
<keyword evidence="4 5" id="KW-0413">Isomerase</keyword>
<feature type="region of interest" description="Disordered" evidence="7">
    <location>
        <begin position="85"/>
        <end position="105"/>
    </location>
</feature>
<evidence type="ECO:0000259" key="8">
    <source>
        <dbReference type="PROSITE" id="PS50059"/>
    </source>
</evidence>
<protein>
    <recommendedName>
        <fullName evidence="2 5">peptidylprolyl isomerase</fullName>
        <ecNumber evidence="2 5">5.2.1.8</ecNumber>
    </recommendedName>
</protein>
<reference evidence="9" key="1">
    <citation type="submission" date="2021-01" db="EMBL/GenBank/DDBJ databases">
        <authorList>
            <person name="Corre E."/>
            <person name="Pelletier E."/>
            <person name="Niang G."/>
            <person name="Scheremetjew M."/>
            <person name="Finn R."/>
            <person name="Kale V."/>
            <person name="Holt S."/>
            <person name="Cochrane G."/>
            <person name="Meng A."/>
            <person name="Brown T."/>
            <person name="Cohen L."/>
        </authorList>
    </citation>
    <scope>NUCLEOTIDE SEQUENCE</scope>
    <source>
        <strain evidence="9">CCMP2058</strain>
    </source>
</reference>
<dbReference type="AlphaFoldDB" id="A0A7S0DJQ2"/>
<evidence type="ECO:0000256" key="2">
    <source>
        <dbReference type="ARBA" id="ARBA00013194"/>
    </source>
</evidence>
<feature type="coiled-coil region" evidence="6">
    <location>
        <begin position="139"/>
        <end position="180"/>
    </location>
</feature>
<dbReference type="EMBL" id="HBEM01023591">
    <property type="protein sequence ID" value="CAD8457102.1"/>
    <property type="molecule type" value="Transcribed_RNA"/>
</dbReference>
<name>A0A7S0DJQ2_9EUKA</name>
<dbReference type="Pfam" id="PF00254">
    <property type="entry name" value="FKBP_C"/>
    <property type="match status" value="1"/>
</dbReference>
<dbReference type="PANTHER" id="PTHR10516:SF443">
    <property type="entry name" value="FK506-BINDING PROTEIN 59-RELATED"/>
    <property type="match status" value="1"/>
</dbReference>
<sequence length="309" mass="35466">MTTKTESSLPTSIILVYKQWAKQIDRYKNMMTNLAYILEPVGIRVAMYDAFENFADEEMWKFPKFWSEPFLYILKDDINSRSPTLIADANPEPLDDHDATSEDDEVGHKWKDLPFTQSAILKSLKKLVPEVEHAWLTVKEKVQERRRIVAKEAEEARIKKEEEDKKAQEEAEKLDEYLTTIEKVDVSEEGEEGGAFKQTLEKGRDGETPSIGSQVYVHYTGKLLNGQVFDSSRERDEVFQFKLGTQSVIKCWDRAFRYMSAGEKAVLTCTPSYAYGETGSPPKIPPNATLRFEVELISFDGPEILRDEL</sequence>
<dbReference type="Gene3D" id="3.10.50.40">
    <property type="match status" value="1"/>
</dbReference>
<dbReference type="PROSITE" id="PS50059">
    <property type="entry name" value="FKBP_PPIASE"/>
    <property type="match status" value="1"/>
</dbReference>
<dbReference type="EC" id="5.2.1.8" evidence="2 5"/>
<accession>A0A7S0DJQ2</accession>
<dbReference type="InterPro" id="IPR050689">
    <property type="entry name" value="FKBP-type_PPIase"/>
</dbReference>
<dbReference type="FunFam" id="3.10.50.40:FF:000006">
    <property type="entry name" value="Peptidyl-prolyl cis-trans isomerase"/>
    <property type="match status" value="1"/>
</dbReference>
<evidence type="ECO:0000256" key="5">
    <source>
        <dbReference type="PROSITE-ProRule" id="PRU00277"/>
    </source>
</evidence>
<proteinExistence type="predicted"/>
<dbReference type="InterPro" id="IPR001179">
    <property type="entry name" value="PPIase_FKBP_dom"/>
</dbReference>
<dbReference type="SUPFAM" id="SSF54534">
    <property type="entry name" value="FKBP-like"/>
    <property type="match status" value="1"/>
</dbReference>
<evidence type="ECO:0000256" key="7">
    <source>
        <dbReference type="SAM" id="MobiDB-lite"/>
    </source>
</evidence>
<comment type="catalytic activity">
    <reaction evidence="1 5">
        <text>[protein]-peptidylproline (omega=180) = [protein]-peptidylproline (omega=0)</text>
        <dbReference type="Rhea" id="RHEA:16237"/>
        <dbReference type="Rhea" id="RHEA-COMP:10747"/>
        <dbReference type="Rhea" id="RHEA-COMP:10748"/>
        <dbReference type="ChEBI" id="CHEBI:83833"/>
        <dbReference type="ChEBI" id="CHEBI:83834"/>
        <dbReference type="EC" id="5.2.1.8"/>
    </reaction>
</comment>
<evidence type="ECO:0000256" key="3">
    <source>
        <dbReference type="ARBA" id="ARBA00023110"/>
    </source>
</evidence>
<evidence type="ECO:0000256" key="4">
    <source>
        <dbReference type="ARBA" id="ARBA00023235"/>
    </source>
</evidence>
<evidence type="ECO:0000313" key="9">
    <source>
        <dbReference type="EMBL" id="CAD8457102.1"/>
    </source>
</evidence>
<keyword evidence="3 5" id="KW-0697">Rotamase</keyword>
<evidence type="ECO:0000256" key="1">
    <source>
        <dbReference type="ARBA" id="ARBA00000971"/>
    </source>
</evidence>
<dbReference type="GO" id="GO:0003755">
    <property type="term" value="F:peptidyl-prolyl cis-trans isomerase activity"/>
    <property type="evidence" value="ECO:0007669"/>
    <property type="project" value="UniProtKB-KW"/>
</dbReference>
<dbReference type="PANTHER" id="PTHR10516">
    <property type="entry name" value="PEPTIDYL-PROLYL CIS-TRANS ISOMERASE"/>
    <property type="match status" value="1"/>
</dbReference>
<dbReference type="GO" id="GO:0005737">
    <property type="term" value="C:cytoplasm"/>
    <property type="evidence" value="ECO:0007669"/>
    <property type="project" value="TreeGrafter"/>
</dbReference>
<organism evidence="9">
    <name type="scientific">Amorphochlora amoebiformis</name>
    <dbReference type="NCBI Taxonomy" id="1561963"/>
    <lineage>
        <taxon>Eukaryota</taxon>
        <taxon>Sar</taxon>
        <taxon>Rhizaria</taxon>
        <taxon>Cercozoa</taxon>
        <taxon>Chlorarachniophyceae</taxon>
        <taxon>Amorphochlora</taxon>
    </lineage>
</organism>
<gene>
    <name evidence="9" type="ORF">LAMO00422_LOCUS16049</name>
</gene>
<keyword evidence="6" id="KW-0175">Coiled coil</keyword>
<dbReference type="InterPro" id="IPR046357">
    <property type="entry name" value="PPIase_dom_sf"/>
</dbReference>
<feature type="domain" description="PPIase FKBP-type" evidence="8">
    <location>
        <begin position="212"/>
        <end position="300"/>
    </location>
</feature>
<evidence type="ECO:0000256" key="6">
    <source>
        <dbReference type="SAM" id="Coils"/>
    </source>
</evidence>